<dbReference type="Pfam" id="PF00702">
    <property type="entry name" value="Hydrolase"/>
    <property type="match status" value="1"/>
</dbReference>
<sequence>MEKTYRLDGLDCAHCASKIEHAVQEINGVKRATIDFMTTKMIIEAPEKEMSRICDEAEKTVHQFEPDVEMKDLTAPKKEESQTGKIIQITVALIATLALVLLDPAMPWKFGAYLAVYVWIGWDVLKTAASNILKGQVFDENFLMSVATIGALAIGEYTEAVCVMLFYQVGEFFQDYAVNRSRKSISALLEIRPDYANRLIDGQVEKVAPESIKVGEPIVVNPGERVPLDGKVIDGQSFVDTSALTGEAVPRKVIVGEEILSGFVNQSGRLTVKTTTTFGESTVNKILDLVENASSKKAPAENFITSFARYYTPIVVGLAVLLAVVPPMILNEPLQMWVYRALTFLVISCPCALVISVPLSFFGGIGGASKAGILIKGSNYIERLATIDTVVFDKTGTLTKGVFAIQKMETTMDQKKFLQGVASVEQNSSHPIAQSILKANQAPLLPVTALEERAGYGIEAAVDGQQYLVGNAKLLKQAGVSFEPVNEIGTIIYVAIDQQYVGYLLIADELKSGVAETMIQLRQAGIKQTVMLTGDNRTIAEAIGSEIGIDKVYSELLPADKVTQLEKLLNQKVAFVGDGMNDAPVLARADLGIAMGGLGSDAAIEAADVVIMDDQPAKIPTAIKIARKTMRIVKQNIIFAIGIKVFVLILGALGFASMGAAVFADVGVTVLAVLNAMRCLTSGK</sequence>
<dbReference type="InterPro" id="IPR023298">
    <property type="entry name" value="ATPase_P-typ_TM_dom_sf"/>
</dbReference>
<evidence type="ECO:0000313" key="18">
    <source>
        <dbReference type="Proteomes" id="UP000664357"/>
    </source>
</evidence>
<keyword evidence="12 15" id="KW-0472">Membrane</keyword>
<dbReference type="InterPro" id="IPR023299">
    <property type="entry name" value="ATPase_P-typ_cyto_dom_N"/>
</dbReference>
<dbReference type="SUPFAM" id="SSF81653">
    <property type="entry name" value="Calcium ATPase, transduction domain A"/>
    <property type="match status" value="1"/>
</dbReference>
<dbReference type="NCBIfam" id="TIGR01511">
    <property type="entry name" value="ATPase-IB1_Cu"/>
    <property type="match status" value="1"/>
</dbReference>
<evidence type="ECO:0000256" key="14">
    <source>
        <dbReference type="ARBA" id="ARBA00049338"/>
    </source>
</evidence>
<evidence type="ECO:0000256" key="12">
    <source>
        <dbReference type="ARBA" id="ARBA00023136"/>
    </source>
</evidence>
<dbReference type="SUPFAM" id="SSF56784">
    <property type="entry name" value="HAD-like"/>
    <property type="match status" value="1"/>
</dbReference>
<keyword evidence="7 15" id="KW-0479">Metal-binding</keyword>
<dbReference type="Pfam" id="PF00122">
    <property type="entry name" value="E1-E2_ATPase"/>
    <property type="match status" value="1"/>
</dbReference>
<dbReference type="InterPro" id="IPR059000">
    <property type="entry name" value="ATPase_P-type_domA"/>
</dbReference>
<comment type="catalytic activity">
    <reaction evidence="14">
        <text>Cd(2+)(in) + ATP + H2O = Cd(2+)(out) + ADP + phosphate + H(+)</text>
        <dbReference type="Rhea" id="RHEA:12132"/>
        <dbReference type="ChEBI" id="CHEBI:15377"/>
        <dbReference type="ChEBI" id="CHEBI:15378"/>
        <dbReference type="ChEBI" id="CHEBI:30616"/>
        <dbReference type="ChEBI" id="CHEBI:43474"/>
        <dbReference type="ChEBI" id="CHEBI:48775"/>
        <dbReference type="ChEBI" id="CHEBI:456216"/>
        <dbReference type="EC" id="7.2.2.21"/>
    </reaction>
</comment>
<dbReference type="Gene3D" id="3.40.1110.10">
    <property type="entry name" value="Calcium-transporting ATPase, cytoplasmic domain N"/>
    <property type="match status" value="1"/>
</dbReference>
<evidence type="ECO:0000256" key="1">
    <source>
        <dbReference type="ARBA" id="ARBA00004651"/>
    </source>
</evidence>
<dbReference type="NCBIfam" id="TIGR01525">
    <property type="entry name" value="ATPase-IB_hvy"/>
    <property type="match status" value="1"/>
</dbReference>
<dbReference type="InterPro" id="IPR006121">
    <property type="entry name" value="HMA_dom"/>
</dbReference>
<dbReference type="InterPro" id="IPR008250">
    <property type="entry name" value="ATPase_P-typ_transduc_dom_A_sf"/>
</dbReference>
<keyword evidence="3 15" id="KW-1003">Cell membrane</keyword>
<dbReference type="InterPro" id="IPR027256">
    <property type="entry name" value="P-typ_ATPase_IB"/>
</dbReference>
<dbReference type="PROSITE" id="PS00154">
    <property type="entry name" value="ATPASE_E1_E2"/>
    <property type="match status" value="1"/>
</dbReference>
<dbReference type="InterPro" id="IPR051014">
    <property type="entry name" value="Cation_Transport_ATPase_IB"/>
</dbReference>
<dbReference type="PANTHER" id="PTHR48085:SF5">
    <property type="entry name" value="CADMIUM_ZINC-TRANSPORTING ATPASE HMA4-RELATED"/>
    <property type="match status" value="1"/>
</dbReference>
<organism evidence="17 18">
    <name type="scientific">Candidatus Enterococcus ferrettii</name>
    <dbReference type="NCBI Taxonomy" id="2815324"/>
    <lineage>
        <taxon>Bacteria</taxon>
        <taxon>Bacillati</taxon>
        <taxon>Bacillota</taxon>
        <taxon>Bacilli</taxon>
        <taxon>Lactobacillales</taxon>
        <taxon>Enterococcaceae</taxon>
        <taxon>Enterococcus</taxon>
    </lineage>
</organism>
<protein>
    <recommendedName>
        <fullName evidence="13">Cd(2+)-exporting ATPase</fullName>
        <ecNumber evidence="13">7.2.2.21</ecNumber>
    </recommendedName>
</protein>
<evidence type="ECO:0000256" key="15">
    <source>
        <dbReference type="RuleBase" id="RU362081"/>
    </source>
</evidence>
<feature type="transmembrane region" description="Helical" evidence="15">
    <location>
        <begin position="310"/>
        <end position="329"/>
    </location>
</feature>
<dbReference type="EC" id="7.2.2.21" evidence="13"/>
<feature type="transmembrane region" description="Helical" evidence="15">
    <location>
        <begin position="637"/>
        <end position="656"/>
    </location>
</feature>
<keyword evidence="10" id="KW-1278">Translocase</keyword>
<dbReference type="Gene3D" id="3.30.70.100">
    <property type="match status" value="1"/>
</dbReference>
<dbReference type="CDD" id="cd07548">
    <property type="entry name" value="P-type_ATPase-Cd_Zn_Co_like"/>
    <property type="match status" value="1"/>
</dbReference>
<evidence type="ECO:0000256" key="5">
    <source>
        <dbReference type="ARBA" id="ARBA00022553"/>
    </source>
</evidence>
<dbReference type="RefSeq" id="WP_207703638.1">
    <property type="nucleotide sequence ID" value="NZ_JAFREL020000001.1"/>
</dbReference>
<keyword evidence="8 15" id="KW-0547">Nucleotide-binding</keyword>
<dbReference type="PROSITE" id="PS01047">
    <property type="entry name" value="HMA_1"/>
    <property type="match status" value="1"/>
</dbReference>
<feature type="domain" description="HMA" evidence="16">
    <location>
        <begin position="1"/>
        <end position="69"/>
    </location>
</feature>
<comment type="subcellular location">
    <subcellularLocation>
        <location evidence="1">Cell membrane</location>
        <topology evidence="1">Multi-pass membrane protein</topology>
    </subcellularLocation>
</comment>
<feature type="transmembrane region" description="Helical" evidence="15">
    <location>
        <begin position="341"/>
        <end position="362"/>
    </location>
</feature>
<dbReference type="InterPro" id="IPR017969">
    <property type="entry name" value="Heavy-metal-associated_CS"/>
</dbReference>
<evidence type="ECO:0000256" key="11">
    <source>
        <dbReference type="ARBA" id="ARBA00022989"/>
    </source>
</evidence>
<proteinExistence type="inferred from homology"/>
<evidence type="ECO:0000256" key="8">
    <source>
        <dbReference type="ARBA" id="ARBA00022741"/>
    </source>
</evidence>
<evidence type="ECO:0000256" key="6">
    <source>
        <dbReference type="ARBA" id="ARBA00022692"/>
    </source>
</evidence>
<dbReference type="InterPro" id="IPR018303">
    <property type="entry name" value="ATPase_P-typ_P_site"/>
</dbReference>
<keyword evidence="5" id="KW-0597">Phosphoprotein</keyword>
<dbReference type="PANTHER" id="PTHR48085">
    <property type="entry name" value="CADMIUM/ZINC-TRANSPORTING ATPASE HMA2-RELATED"/>
    <property type="match status" value="1"/>
</dbReference>
<dbReference type="NCBIfam" id="TIGR01512">
    <property type="entry name" value="ATPase-IB2_Cd"/>
    <property type="match status" value="1"/>
</dbReference>
<dbReference type="Gene3D" id="3.40.50.1000">
    <property type="entry name" value="HAD superfamily/HAD-like"/>
    <property type="match status" value="1"/>
</dbReference>
<dbReference type="Gene3D" id="2.70.150.10">
    <property type="entry name" value="Calcium-transporting ATPase, cytoplasmic transduction domain A"/>
    <property type="match status" value="1"/>
</dbReference>
<keyword evidence="6 15" id="KW-0812">Transmembrane</keyword>
<dbReference type="InterPro" id="IPR036163">
    <property type="entry name" value="HMA_dom_sf"/>
</dbReference>
<evidence type="ECO:0000256" key="3">
    <source>
        <dbReference type="ARBA" id="ARBA00022475"/>
    </source>
</evidence>
<keyword evidence="9 15" id="KW-0067">ATP-binding</keyword>
<dbReference type="CDD" id="cd00371">
    <property type="entry name" value="HMA"/>
    <property type="match status" value="1"/>
</dbReference>
<accession>A0ABV0EQE8</accession>
<name>A0ABV0EQE8_9ENTE</name>
<dbReference type="PRINTS" id="PR00119">
    <property type="entry name" value="CATATPASE"/>
</dbReference>
<dbReference type="EMBL" id="JAFREL020000001">
    <property type="protein sequence ID" value="MEO1770165.1"/>
    <property type="molecule type" value="Genomic_DNA"/>
</dbReference>
<dbReference type="Pfam" id="PF00403">
    <property type="entry name" value="HMA"/>
    <property type="match status" value="1"/>
</dbReference>
<keyword evidence="18" id="KW-1185">Reference proteome</keyword>
<dbReference type="InterPro" id="IPR001757">
    <property type="entry name" value="P_typ_ATPase"/>
</dbReference>
<dbReference type="Proteomes" id="UP000664357">
    <property type="component" value="Unassembled WGS sequence"/>
</dbReference>
<reference evidence="17 18" key="1">
    <citation type="submission" date="2024-02" db="EMBL/GenBank/DDBJ databases">
        <title>The Genome Sequence of Enterococcus sp. DIV0159.</title>
        <authorList>
            <person name="Earl A."/>
            <person name="Manson A."/>
            <person name="Gilmore M."/>
            <person name="Sanders J."/>
            <person name="Shea T."/>
            <person name="Howe W."/>
            <person name="Livny J."/>
            <person name="Cuomo C."/>
            <person name="Neafsey D."/>
            <person name="Birren B."/>
        </authorList>
    </citation>
    <scope>NUCLEOTIDE SEQUENCE [LARGE SCALE GENOMIC DNA]</scope>
    <source>
        <strain evidence="17 18">665A</strain>
    </source>
</reference>
<dbReference type="InterPro" id="IPR023214">
    <property type="entry name" value="HAD_sf"/>
</dbReference>
<evidence type="ECO:0000256" key="7">
    <source>
        <dbReference type="ARBA" id="ARBA00022723"/>
    </source>
</evidence>
<evidence type="ECO:0000259" key="16">
    <source>
        <dbReference type="PROSITE" id="PS50846"/>
    </source>
</evidence>
<dbReference type="NCBIfam" id="TIGR01494">
    <property type="entry name" value="ATPase_P-type"/>
    <property type="match status" value="1"/>
</dbReference>
<feature type="transmembrane region" description="Helical" evidence="15">
    <location>
        <begin position="86"/>
        <end position="102"/>
    </location>
</feature>
<dbReference type="SUPFAM" id="SSF81665">
    <property type="entry name" value="Calcium ATPase, transmembrane domain M"/>
    <property type="match status" value="1"/>
</dbReference>
<evidence type="ECO:0000256" key="9">
    <source>
        <dbReference type="ARBA" id="ARBA00022840"/>
    </source>
</evidence>
<evidence type="ECO:0000256" key="10">
    <source>
        <dbReference type="ARBA" id="ARBA00022967"/>
    </source>
</evidence>
<gene>
    <name evidence="17" type="ORF">JZO67_002116</name>
</gene>
<evidence type="ECO:0000256" key="2">
    <source>
        <dbReference type="ARBA" id="ARBA00006024"/>
    </source>
</evidence>
<dbReference type="SUPFAM" id="SSF55008">
    <property type="entry name" value="HMA, heavy metal-associated domain"/>
    <property type="match status" value="1"/>
</dbReference>
<evidence type="ECO:0000313" key="17">
    <source>
        <dbReference type="EMBL" id="MEO1770165.1"/>
    </source>
</evidence>
<comment type="similarity">
    <text evidence="2 15">Belongs to the cation transport ATPase (P-type) (TC 3.A.3) family. Type IB subfamily.</text>
</comment>
<dbReference type="PRINTS" id="PR00941">
    <property type="entry name" value="CDATPASE"/>
</dbReference>
<keyword evidence="11 15" id="KW-1133">Transmembrane helix</keyword>
<dbReference type="InterPro" id="IPR036412">
    <property type="entry name" value="HAD-like_sf"/>
</dbReference>
<evidence type="ECO:0000256" key="4">
    <source>
        <dbReference type="ARBA" id="ARBA00022539"/>
    </source>
</evidence>
<evidence type="ECO:0000256" key="13">
    <source>
        <dbReference type="ARBA" id="ARBA00039103"/>
    </source>
</evidence>
<keyword evidence="4" id="KW-0104">Cadmium</keyword>
<comment type="caution">
    <text evidence="17">The sequence shown here is derived from an EMBL/GenBank/DDBJ whole genome shotgun (WGS) entry which is preliminary data.</text>
</comment>
<dbReference type="PROSITE" id="PS50846">
    <property type="entry name" value="HMA_2"/>
    <property type="match status" value="1"/>
</dbReference>